<dbReference type="Proteomes" id="UP001165060">
    <property type="component" value="Unassembled WGS sequence"/>
</dbReference>
<keyword evidence="3" id="KW-1185">Reference proteome</keyword>
<evidence type="ECO:0000313" key="3">
    <source>
        <dbReference type="Proteomes" id="UP001165060"/>
    </source>
</evidence>
<feature type="region of interest" description="Disordered" evidence="1">
    <location>
        <begin position="34"/>
        <end position="56"/>
    </location>
</feature>
<organism evidence="2 3">
    <name type="scientific">Tetraparma gracilis</name>
    <dbReference type="NCBI Taxonomy" id="2962635"/>
    <lineage>
        <taxon>Eukaryota</taxon>
        <taxon>Sar</taxon>
        <taxon>Stramenopiles</taxon>
        <taxon>Ochrophyta</taxon>
        <taxon>Bolidophyceae</taxon>
        <taxon>Parmales</taxon>
        <taxon>Triparmaceae</taxon>
        <taxon>Tetraparma</taxon>
    </lineage>
</organism>
<sequence>MDPYLTACAAFHASLPSPSLPSLVPTFRFLLASPPPAPDPAPDPAPSPAPLPSPLPSPLPPPLFLASFLRSLSSPPSPATLLSGFGLLLSNPHASSDPELTGLLVELLASHLSADPATSAAASSTTLAAISSTVSASLSRPSLDDEALAASLLRVETLSALL</sequence>
<protein>
    <submittedName>
        <fullName evidence="2">Uncharacterized protein</fullName>
    </submittedName>
</protein>
<accession>A0ABQ6MPS1</accession>
<proteinExistence type="predicted"/>
<comment type="caution">
    <text evidence="2">The sequence shown here is derived from an EMBL/GenBank/DDBJ whole genome shotgun (WGS) entry which is preliminary data.</text>
</comment>
<dbReference type="EMBL" id="BRYB01001650">
    <property type="protein sequence ID" value="GMI30347.1"/>
    <property type="molecule type" value="Genomic_DNA"/>
</dbReference>
<evidence type="ECO:0000256" key="1">
    <source>
        <dbReference type="SAM" id="MobiDB-lite"/>
    </source>
</evidence>
<name>A0ABQ6MPS1_9STRA</name>
<gene>
    <name evidence="2" type="ORF">TeGR_g2260</name>
</gene>
<reference evidence="2 3" key="1">
    <citation type="journal article" date="2023" name="Commun. Biol.">
        <title>Genome analysis of Parmales, the sister group of diatoms, reveals the evolutionary specialization of diatoms from phago-mixotrophs to photoautotrophs.</title>
        <authorList>
            <person name="Ban H."/>
            <person name="Sato S."/>
            <person name="Yoshikawa S."/>
            <person name="Yamada K."/>
            <person name="Nakamura Y."/>
            <person name="Ichinomiya M."/>
            <person name="Sato N."/>
            <person name="Blanc-Mathieu R."/>
            <person name="Endo H."/>
            <person name="Kuwata A."/>
            <person name="Ogata H."/>
        </authorList>
    </citation>
    <scope>NUCLEOTIDE SEQUENCE [LARGE SCALE GENOMIC DNA]</scope>
</reference>
<feature type="non-terminal residue" evidence="2">
    <location>
        <position position="162"/>
    </location>
</feature>
<evidence type="ECO:0000313" key="2">
    <source>
        <dbReference type="EMBL" id="GMI30347.1"/>
    </source>
</evidence>